<dbReference type="SUPFAM" id="SSF54980">
    <property type="entry name" value="EF-G C-terminal domain-like"/>
    <property type="match status" value="2"/>
</dbReference>
<gene>
    <name evidence="6" type="ORF">J2Z21_003043</name>
</gene>
<dbReference type="PRINTS" id="PR01037">
    <property type="entry name" value="TCRTETOQM"/>
</dbReference>
<dbReference type="InterPro" id="IPR041095">
    <property type="entry name" value="EFG_II"/>
</dbReference>
<dbReference type="InterPro" id="IPR005517">
    <property type="entry name" value="Transl_elong_EFG/EF2_IV"/>
</dbReference>
<dbReference type="SUPFAM" id="SSF50447">
    <property type="entry name" value="Translation proteins"/>
    <property type="match status" value="1"/>
</dbReference>
<sequence>MHLLNLGILAHVDAGKTSLTERLLYTAGVTDELGSVDEGSTRTDTLALERRRGITIKSAVVSFPLRGVTVNLIDTPGHPDFIAEVERVLGVLDGAVLVVSAVEGVQAQTRILMRALRRLRIPTLIFVNKIDRRGARGEDVLREMARRLDVPLVPLGTPAGLGTRAARFVPGLGPSVLDVLAHHDDDLLRAYVDGGAAGVCDDRLRTALAARTRQALVHPVVFGSAITGAGVDELITGIERLLPRADGDQDGPLSGTVFKVERGPAGEKIAYARIYSGTLRVRDRIPFGDGHETLSGGGRETFSGPGCETPSEGGCGALSEGGCESAFGDGRETLSGCGRKSLSGPGCGCETPCEGGCESSSGDGRETLSGYGCETPSGRGCETPSGGGRDLLSRGGREKRGAGREDRGERLRARGFGRGDGGGGPKACRSGQEDGGAGRRMREPGRDKGEGRRQEGRVTALAVFDVGTELRQDGVGAGRIAKVWGLGGIRIGDALGMPGRACAHHFAPPTLETVVVPGSGTDRRSLHLALTQLAEQDPLIGVRHDELRGETSVSLYGEVQKEVVQATLAEEFGLDVGFRETTTLCVERPVGTGSAVEFNKKDPNPFLATVGLRVDPAPPGSGVRFRLEVELGSMPYAFFKAVEDTVRETLGQGLRGWQVTDCVITMTHSGYSPRQSHAHQGFDKSMSSTGYDFRGLTPLVLIEALRRAGTLVHEPMHRFRIEAPADTLGALLPVLVRLGAVPESADAQGPAGVLEGSVPVARVHELEQRLPGLTRGEGEMETAFDRYAPVTRGPAPERPRTDHNPLDRKEYLLNVTRRVGD</sequence>
<comment type="caution">
    <text evidence="6">The sequence shown here is derived from an EMBL/GenBank/DDBJ whole genome shotgun (WGS) entry which is preliminary data.</text>
</comment>
<evidence type="ECO:0000256" key="2">
    <source>
        <dbReference type="ARBA" id="ARBA00022917"/>
    </source>
</evidence>
<dbReference type="SUPFAM" id="SSF52540">
    <property type="entry name" value="P-loop containing nucleoside triphosphate hydrolases"/>
    <property type="match status" value="1"/>
</dbReference>
<feature type="region of interest" description="Disordered" evidence="4">
    <location>
        <begin position="289"/>
        <end position="311"/>
    </location>
</feature>
<dbReference type="InterPro" id="IPR031157">
    <property type="entry name" value="G_TR_CS"/>
</dbReference>
<dbReference type="Gene3D" id="2.40.30.10">
    <property type="entry name" value="Translation factors"/>
    <property type="match status" value="1"/>
</dbReference>
<dbReference type="CDD" id="cd01684">
    <property type="entry name" value="Tet_like_IV"/>
    <property type="match status" value="1"/>
</dbReference>
<evidence type="ECO:0000313" key="6">
    <source>
        <dbReference type="EMBL" id="MBP2050107.1"/>
    </source>
</evidence>
<dbReference type="RefSeq" id="WP_237281535.1">
    <property type="nucleotide sequence ID" value="NZ_CP016279.1"/>
</dbReference>
<evidence type="ECO:0000256" key="3">
    <source>
        <dbReference type="ARBA" id="ARBA00023134"/>
    </source>
</evidence>
<dbReference type="NCBIfam" id="TIGR00231">
    <property type="entry name" value="small_GTP"/>
    <property type="match status" value="1"/>
</dbReference>
<evidence type="ECO:0000256" key="4">
    <source>
        <dbReference type="SAM" id="MobiDB-lite"/>
    </source>
</evidence>
<keyword evidence="1" id="KW-0547">Nucleotide-binding</keyword>
<protein>
    <submittedName>
        <fullName evidence="6">Ribosomal protection tetracycline resistance protein</fullName>
    </submittedName>
</protein>
<dbReference type="InterPro" id="IPR000795">
    <property type="entry name" value="T_Tr_GTP-bd_dom"/>
</dbReference>
<dbReference type="SMART" id="SM00889">
    <property type="entry name" value="EFG_IV"/>
    <property type="match status" value="1"/>
</dbReference>
<dbReference type="CDD" id="cd04168">
    <property type="entry name" value="TetM_like"/>
    <property type="match status" value="1"/>
</dbReference>
<dbReference type="InterPro" id="IPR014721">
    <property type="entry name" value="Ribsml_uS5_D2-typ_fold_subgr"/>
</dbReference>
<dbReference type="InterPro" id="IPR009000">
    <property type="entry name" value="Transl_B-barrel_sf"/>
</dbReference>
<dbReference type="PROSITE" id="PS00301">
    <property type="entry name" value="G_TR_1"/>
    <property type="match status" value="1"/>
</dbReference>
<reference evidence="6 7" key="1">
    <citation type="submission" date="2021-03" db="EMBL/GenBank/DDBJ databases">
        <title>Genomic Encyclopedia of Type Strains, Phase IV (KMG-IV): sequencing the most valuable type-strain genomes for metagenomic binning, comparative biology and taxonomic classification.</title>
        <authorList>
            <person name="Goeker M."/>
        </authorList>
    </citation>
    <scope>NUCLEOTIDE SEQUENCE [LARGE SCALE GENOMIC DNA]</scope>
    <source>
        <strain evidence="6 7">DSM 40499</strain>
    </source>
</reference>
<keyword evidence="7" id="KW-1185">Reference proteome</keyword>
<accession>A0ABS4LRS8</accession>
<dbReference type="PRINTS" id="PR00315">
    <property type="entry name" value="ELONGATNFCT"/>
</dbReference>
<dbReference type="PANTHER" id="PTHR43261:SF1">
    <property type="entry name" value="RIBOSOME-RELEASING FACTOR 2, MITOCHONDRIAL"/>
    <property type="match status" value="1"/>
</dbReference>
<dbReference type="InterPro" id="IPR005225">
    <property type="entry name" value="Small_GTP-bd"/>
</dbReference>
<dbReference type="Gene3D" id="3.30.230.10">
    <property type="match status" value="1"/>
</dbReference>
<evidence type="ECO:0000259" key="5">
    <source>
        <dbReference type="PROSITE" id="PS51722"/>
    </source>
</evidence>
<dbReference type="InterPro" id="IPR035647">
    <property type="entry name" value="EFG_III/V"/>
</dbReference>
<dbReference type="SUPFAM" id="SSF54211">
    <property type="entry name" value="Ribosomal protein S5 domain 2-like"/>
    <property type="match status" value="1"/>
</dbReference>
<dbReference type="InterPro" id="IPR000640">
    <property type="entry name" value="EFG_V-like"/>
</dbReference>
<evidence type="ECO:0000313" key="7">
    <source>
        <dbReference type="Proteomes" id="UP001519309"/>
    </source>
</evidence>
<dbReference type="InterPro" id="IPR027417">
    <property type="entry name" value="P-loop_NTPase"/>
</dbReference>
<evidence type="ECO:0000256" key="1">
    <source>
        <dbReference type="ARBA" id="ARBA00022741"/>
    </source>
</evidence>
<dbReference type="PANTHER" id="PTHR43261">
    <property type="entry name" value="TRANSLATION ELONGATION FACTOR G-RELATED"/>
    <property type="match status" value="1"/>
</dbReference>
<dbReference type="Pfam" id="PF03764">
    <property type="entry name" value="EFG_IV"/>
    <property type="match status" value="1"/>
</dbReference>
<proteinExistence type="predicted"/>
<feature type="compositionally biased region" description="Basic and acidic residues" evidence="4">
    <location>
        <begin position="795"/>
        <end position="808"/>
    </location>
</feature>
<dbReference type="Pfam" id="PF00009">
    <property type="entry name" value="GTP_EFTU"/>
    <property type="match status" value="1"/>
</dbReference>
<dbReference type="PROSITE" id="PS51722">
    <property type="entry name" value="G_TR_2"/>
    <property type="match status" value="1"/>
</dbReference>
<feature type="domain" description="Tr-type G" evidence="5">
    <location>
        <begin position="1"/>
        <end position="246"/>
    </location>
</feature>
<feature type="region of interest" description="Disordered" evidence="4">
    <location>
        <begin position="786"/>
        <end position="808"/>
    </location>
</feature>
<feature type="compositionally biased region" description="Basic and acidic residues" evidence="4">
    <location>
        <begin position="436"/>
        <end position="456"/>
    </location>
</feature>
<feature type="region of interest" description="Disordered" evidence="4">
    <location>
        <begin position="357"/>
        <end position="456"/>
    </location>
</feature>
<dbReference type="EMBL" id="JAGGLP010000005">
    <property type="protein sequence ID" value="MBP2050107.1"/>
    <property type="molecule type" value="Genomic_DNA"/>
</dbReference>
<keyword evidence="2" id="KW-0648">Protein biosynthesis</keyword>
<dbReference type="Pfam" id="PF14492">
    <property type="entry name" value="EFG_III"/>
    <property type="match status" value="1"/>
</dbReference>
<feature type="compositionally biased region" description="Gly residues" evidence="4">
    <location>
        <begin position="416"/>
        <end position="425"/>
    </location>
</feature>
<dbReference type="Gene3D" id="3.40.50.300">
    <property type="entry name" value="P-loop containing nucleotide triphosphate hydrolases"/>
    <property type="match status" value="1"/>
</dbReference>
<keyword evidence="3" id="KW-0342">GTP-binding</keyword>
<name>A0ABS4LRS8_9ACTN</name>
<dbReference type="InterPro" id="IPR020568">
    <property type="entry name" value="Ribosomal_Su5_D2-typ_SF"/>
</dbReference>
<feature type="compositionally biased region" description="Basic and acidic residues" evidence="4">
    <location>
        <begin position="391"/>
        <end position="412"/>
    </location>
</feature>
<dbReference type="Gene3D" id="3.30.70.870">
    <property type="entry name" value="Elongation Factor G (Translational Gtpase), domain 3"/>
    <property type="match status" value="1"/>
</dbReference>
<dbReference type="Proteomes" id="UP001519309">
    <property type="component" value="Unassembled WGS sequence"/>
</dbReference>
<dbReference type="Pfam" id="PF00679">
    <property type="entry name" value="EFG_C"/>
    <property type="match status" value="1"/>
</dbReference>
<organism evidence="6 7">
    <name type="scientific">Streptomyces griseochromogenes</name>
    <dbReference type="NCBI Taxonomy" id="68214"/>
    <lineage>
        <taxon>Bacteria</taxon>
        <taxon>Bacillati</taxon>
        <taxon>Actinomycetota</taxon>
        <taxon>Actinomycetes</taxon>
        <taxon>Kitasatosporales</taxon>
        <taxon>Streptomycetaceae</taxon>
        <taxon>Streptomyces</taxon>
    </lineage>
</organism>